<keyword evidence="1" id="KW-0472">Membrane</keyword>
<protein>
    <recommendedName>
        <fullName evidence="4">YokE-like PH domain-containing protein</fullName>
    </recommendedName>
</protein>
<dbReference type="AlphaFoldDB" id="A0A6I4MTF4"/>
<accession>A0A6I4MTF4</accession>
<evidence type="ECO:0000313" key="2">
    <source>
        <dbReference type="EMBL" id="MWA07244.1"/>
    </source>
</evidence>
<sequence>MSARTKLAERLAPQMAPGEAVDTVVVAQLKRGMKQQLGKSLATGLATGLATAAATGGVGLVVVAVPPAVWVVVTSHRVLMFKRINGSSRPGALVFDAPREALAAERKSGLLNQVVIADRSDGQSLVRLNLGVRKKAANEIVASIER</sequence>
<reference evidence="2" key="1">
    <citation type="submission" date="2019-12" db="EMBL/GenBank/DDBJ databases">
        <title>Actinomadura physcomitrii sp. nov., a novel actinomycete isolated from moss [Physcomitrium sphaericum (Ludw) Fuernr].</title>
        <authorList>
            <person name="Zhuang X."/>
        </authorList>
    </citation>
    <scope>NUCLEOTIDE SEQUENCE [LARGE SCALE GENOMIC DNA]</scope>
    <source>
        <strain evidence="2">LD22</strain>
    </source>
</reference>
<evidence type="ECO:0000313" key="3">
    <source>
        <dbReference type="Proteomes" id="UP000462055"/>
    </source>
</evidence>
<dbReference type="Proteomes" id="UP000462055">
    <property type="component" value="Unassembled WGS sequence"/>
</dbReference>
<gene>
    <name evidence="2" type="ORF">F8568_044325</name>
</gene>
<feature type="transmembrane region" description="Helical" evidence="1">
    <location>
        <begin position="49"/>
        <end position="73"/>
    </location>
</feature>
<evidence type="ECO:0008006" key="4">
    <source>
        <dbReference type="Google" id="ProtNLM"/>
    </source>
</evidence>
<evidence type="ECO:0000256" key="1">
    <source>
        <dbReference type="SAM" id="Phobius"/>
    </source>
</evidence>
<keyword evidence="1" id="KW-0812">Transmembrane</keyword>
<name>A0A6I4MTF4_9ACTN</name>
<comment type="caution">
    <text evidence="2">The sequence shown here is derived from an EMBL/GenBank/DDBJ whole genome shotgun (WGS) entry which is preliminary data.</text>
</comment>
<keyword evidence="1" id="KW-1133">Transmembrane helix</keyword>
<dbReference type="RefSeq" id="WP_151600142.1">
    <property type="nucleotide sequence ID" value="NZ_WBMS02000067.1"/>
</dbReference>
<organism evidence="2 3">
    <name type="scientific">Actinomadura physcomitrii</name>
    <dbReference type="NCBI Taxonomy" id="2650748"/>
    <lineage>
        <taxon>Bacteria</taxon>
        <taxon>Bacillati</taxon>
        <taxon>Actinomycetota</taxon>
        <taxon>Actinomycetes</taxon>
        <taxon>Streptosporangiales</taxon>
        <taxon>Thermomonosporaceae</taxon>
        <taxon>Actinomadura</taxon>
    </lineage>
</organism>
<dbReference type="EMBL" id="WBMS02000067">
    <property type="protein sequence ID" value="MWA07244.1"/>
    <property type="molecule type" value="Genomic_DNA"/>
</dbReference>
<keyword evidence="3" id="KW-1185">Reference proteome</keyword>
<proteinExistence type="predicted"/>